<dbReference type="EMBL" id="JASCZI010273388">
    <property type="protein sequence ID" value="MED6224755.1"/>
    <property type="molecule type" value="Genomic_DNA"/>
</dbReference>
<dbReference type="Proteomes" id="UP001341840">
    <property type="component" value="Unassembled WGS sequence"/>
</dbReference>
<evidence type="ECO:0000313" key="1">
    <source>
        <dbReference type="EMBL" id="MED6224755.1"/>
    </source>
</evidence>
<accession>A0ABU6ZS72</accession>
<organism evidence="1 2">
    <name type="scientific">Stylosanthes scabra</name>
    <dbReference type="NCBI Taxonomy" id="79078"/>
    <lineage>
        <taxon>Eukaryota</taxon>
        <taxon>Viridiplantae</taxon>
        <taxon>Streptophyta</taxon>
        <taxon>Embryophyta</taxon>
        <taxon>Tracheophyta</taxon>
        <taxon>Spermatophyta</taxon>
        <taxon>Magnoliopsida</taxon>
        <taxon>eudicotyledons</taxon>
        <taxon>Gunneridae</taxon>
        <taxon>Pentapetalae</taxon>
        <taxon>rosids</taxon>
        <taxon>fabids</taxon>
        <taxon>Fabales</taxon>
        <taxon>Fabaceae</taxon>
        <taxon>Papilionoideae</taxon>
        <taxon>50 kb inversion clade</taxon>
        <taxon>dalbergioids sensu lato</taxon>
        <taxon>Dalbergieae</taxon>
        <taxon>Pterocarpus clade</taxon>
        <taxon>Stylosanthes</taxon>
    </lineage>
</organism>
<sequence length="103" mass="11720">MGLEGRKSRLGQVWNLVQTLSAERGELGMSGLPHVWAWPNVTQAWPRCGVRAGHVFAPPKRWKFGVWAWLEILRMLRCDLACSRKNEERKLTEQGTKFGSNSA</sequence>
<keyword evidence="2" id="KW-1185">Reference proteome</keyword>
<gene>
    <name evidence="1" type="ORF">PIB30_087236</name>
</gene>
<protein>
    <submittedName>
        <fullName evidence="1">Uncharacterized protein</fullName>
    </submittedName>
</protein>
<reference evidence="1 2" key="1">
    <citation type="journal article" date="2023" name="Plants (Basel)">
        <title>Bridging the Gap: Combining Genomics and Transcriptomics Approaches to Understand Stylosanthes scabra, an Orphan Legume from the Brazilian Caatinga.</title>
        <authorList>
            <person name="Ferreira-Neto J.R.C."/>
            <person name="da Silva M.D."/>
            <person name="Binneck E."/>
            <person name="de Melo N.F."/>
            <person name="da Silva R.H."/>
            <person name="de Melo A.L.T.M."/>
            <person name="Pandolfi V."/>
            <person name="Bustamante F.O."/>
            <person name="Brasileiro-Vidal A.C."/>
            <person name="Benko-Iseppon A.M."/>
        </authorList>
    </citation>
    <scope>NUCLEOTIDE SEQUENCE [LARGE SCALE GENOMIC DNA]</scope>
    <source>
        <tissue evidence="1">Leaves</tissue>
    </source>
</reference>
<proteinExistence type="predicted"/>
<name>A0ABU6ZS72_9FABA</name>
<evidence type="ECO:0000313" key="2">
    <source>
        <dbReference type="Proteomes" id="UP001341840"/>
    </source>
</evidence>
<comment type="caution">
    <text evidence="1">The sequence shown here is derived from an EMBL/GenBank/DDBJ whole genome shotgun (WGS) entry which is preliminary data.</text>
</comment>